<reference evidence="2 4" key="1">
    <citation type="submission" date="2017-11" db="EMBL/GenBank/DDBJ databases">
        <title>The genome of Rhizophagus clarus HR1 reveals common genetic basis of auxotrophy among arbuscular mycorrhizal fungi.</title>
        <authorList>
            <person name="Kobayashi Y."/>
        </authorList>
    </citation>
    <scope>NUCLEOTIDE SEQUENCE [LARGE SCALE GENOMIC DNA]</scope>
    <source>
        <strain evidence="2 4">HR1</strain>
    </source>
</reference>
<comment type="caution">
    <text evidence="2">The sequence shown here is derived from an EMBL/GenBank/DDBJ whole genome shotgun (WGS) entry which is preliminary data.</text>
</comment>
<evidence type="ECO:0000313" key="3">
    <source>
        <dbReference type="EMBL" id="GES89773.1"/>
    </source>
</evidence>
<protein>
    <submittedName>
        <fullName evidence="3">HAUS augmin-like complex subunit 7</fullName>
    </submittedName>
</protein>
<dbReference type="Proteomes" id="UP000247702">
    <property type="component" value="Unassembled WGS sequence"/>
</dbReference>
<dbReference type="Pfam" id="PF06694">
    <property type="entry name" value="Plant_NMP1"/>
    <property type="match status" value="1"/>
</dbReference>
<dbReference type="GO" id="GO:0031023">
    <property type="term" value="P:microtubule organizing center organization"/>
    <property type="evidence" value="ECO:0007669"/>
    <property type="project" value="TreeGrafter"/>
</dbReference>
<dbReference type="GO" id="GO:0051225">
    <property type="term" value="P:spindle assembly"/>
    <property type="evidence" value="ECO:0007669"/>
    <property type="project" value="TreeGrafter"/>
</dbReference>
<name>A0A2Z6RRN1_9GLOM</name>
<evidence type="ECO:0000313" key="2">
    <source>
        <dbReference type="EMBL" id="GBC05576.1"/>
    </source>
</evidence>
<gene>
    <name evidence="3" type="ORF">RCL2_001665300</name>
    <name evidence="2" type="ORF">RclHR1_00630023</name>
</gene>
<dbReference type="OrthoDB" id="2346021at2759"/>
<dbReference type="STRING" id="94130.A0A2Z6RRN1"/>
<evidence type="ECO:0000256" key="1">
    <source>
        <dbReference type="SAM" id="Coils"/>
    </source>
</evidence>
<keyword evidence="4" id="KW-1185">Reference proteome</keyword>
<dbReference type="PANTHER" id="PTHR14352:SF2">
    <property type="entry name" value="HAUS AUGMIN-LIKE COMPLEX SUBUNIT 7"/>
    <property type="match status" value="1"/>
</dbReference>
<dbReference type="InterPro" id="IPR029711">
    <property type="entry name" value="Haus7-like"/>
</dbReference>
<dbReference type="GO" id="GO:0070652">
    <property type="term" value="C:HAUS complex"/>
    <property type="evidence" value="ECO:0007669"/>
    <property type="project" value="TreeGrafter"/>
</dbReference>
<dbReference type="GO" id="GO:0051011">
    <property type="term" value="F:microtubule minus-end binding"/>
    <property type="evidence" value="ECO:0007669"/>
    <property type="project" value="InterPro"/>
</dbReference>
<dbReference type="EMBL" id="BEXD01004015">
    <property type="protein sequence ID" value="GBC05576.1"/>
    <property type="molecule type" value="Genomic_DNA"/>
</dbReference>
<dbReference type="PANTHER" id="PTHR14352">
    <property type="entry name" value="HAUS AUGMIN-LIKE COMPLEX SUBUNIT 7"/>
    <property type="match status" value="1"/>
</dbReference>
<dbReference type="AlphaFoldDB" id="A0A2Z6RRN1"/>
<organism evidence="2 4">
    <name type="scientific">Rhizophagus clarus</name>
    <dbReference type="NCBI Taxonomy" id="94130"/>
    <lineage>
        <taxon>Eukaryota</taxon>
        <taxon>Fungi</taxon>
        <taxon>Fungi incertae sedis</taxon>
        <taxon>Mucoromycota</taxon>
        <taxon>Glomeromycotina</taxon>
        <taxon>Glomeromycetes</taxon>
        <taxon>Glomerales</taxon>
        <taxon>Glomeraceae</taxon>
        <taxon>Rhizophagus</taxon>
    </lineage>
</organism>
<keyword evidence="1" id="KW-0175">Coiled coil</keyword>
<dbReference type="InterPro" id="IPR010604">
    <property type="entry name" value="Plant_AUG7"/>
</dbReference>
<sequence>MTNQQLEEISQKFFEINSPFTFRQILNDQKTACDFIEWVLLKIDDRLERITSQNNESRLQKLTQTVASLGICRINDTDLIDATAPHSRLINFYFNLLNILKTSRIILDDAFKIPNSTQPDDFKKSCYIIDSISKECDLVNKIVAKEFALFPRDVLLMFGKEKSIESDKRRFDLSTLQSMKEKKVQELQALNAEFNCIQEQEARLYLDESDLDDQTHEDLSVVAIDLSSKFKSFNEVYDNEIFPWIKKEYVKQNGDKIVKGLGHQVQEANKRLCKIRNSLQDFETIQKSYEEIVSHLPCTIDQYNPVDNKISSSESNMTNNATNPNIINNRGEPGLEAITRLQKYEKILKDGIERRAK</sequence>
<reference evidence="3" key="2">
    <citation type="submission" date="2019-10" db="EMBL/GenBank/DDBJ databases">
        <title>Conservation and host-specific expression of non-tandemly repeated heterogenous ribosome RNA gene in arbuscular mycorrhizal fungi.</title>
        <authorList>
            <person name="Maeda T."/>
            <person name="Kobayashi Y."/>
            <person name="Nakagawa T."/>
            <person name="Ezawa T."/>
            <person name="Yamaguchi K."/>
            <person name="Bino T."/>
            <person name="Nishimoto Y."/>
            <person name="Shigenobu S."/>
            <person name="Kawaguchi M."/>
        </authorList>
    </citation>
    <scope>NUCLEOTIDE SEQUENCE</scope>
    <source>
        <strain evidence="3">HR1</strain>
    </source>
</reference>
<accession>A0A2Z6RRN1</accession>
<proteinExistence type="predicted"/>
<dbReference type="EMBL" id="BLAL01000191">
    <property type="protein sequence ID" value="GES89773.1"/>
    <property type="molecule type" value="Genomic_DNA"/>
</dbReference>
<evidence type="ECO:0000313" key="4">
    <source>
        <dbReference type="Proteomes" id="UP000247702"/>
    </source>
</evidence>
<dbReference type="Proteomes" id="UP000615446">
    <property type="component" value="Unassembled WGS sequence"/>
</dbReference>
<feature type="coiled-coil region" evidence="1">
    <location>
        <begin position="173"/>
        <end position="200"/>
    </location>
</feature>